<accession>A0A0B5BB99</accession>
<dbReference type="OrthoDB" id="9788951at2"/>
<dbReference type="InterPro" id="IPR036280">
    <property type="entry name" value="Multihaem_cyt_sf"/>
</dbReference>
<keyword evidence="1" id="KW-0732">Signal</keyword>
<dbReference type="AlphaFoldDB" id="A0A0B5BB99"/>
<organism evidence="2 3">
    <name type="scientific">Geobacter pickeringii</name>
    <dbReference type="NCBI Taxonomy" id="345632"/>
    <lineage>
        <taxon>Bacteria</taxon>
        <taxon>Pseudomonadati</taxon>
        <taxon>Thermodesulfobacteriota</taxon>
        <taxon>Desulfuromonadia</taxon>
        <taxon>Geobacterales</taxon>
        <taxon>Geobacteraceae</taxon>
        <taxon>Geobacter</taxon>
    </lineage>
</organism>
<dbReference type="RefSeq" id="WP_039743693.1">
    <property type="nucleotide sequence ID" value="NZ_CP009788.1"/>
</dbReference>
<proteinExistence type="predicted"/>
<dbReference type="HOGENOM" id="CLU_1141296_0_0_7"/>
<evidence type="ECO:0000313" key="3">
    <source>
        <dbReference type="Proteomes" id="UP000057609"/>
    </source>
</evidence>
<feature type="chain" id="PRO_5002098864" evidence="1">
    <location>
        <begin position="24"/>
        <end position="259"/>
    </location>
</feature>
<sequence>MRKWLFVIMLLAMAALYSRQAIAERKENHKDYASSSLAECSSCHKGEGVAPNHDSDWVRGHRLVAQKAEKNCADCHDQAFCLDCHTGGGIDASPSTQNFRRDYKPKSHRSDFIEIHPIKAMDNPQSCTRCHSEQKFCIECHERFRPNDLQFQSHRRQFSNIQLSNVGPKHETFSPSQCQSCHPGGMLPTHNWSADHAVEARRNLQACQTCHSEGDVCLKCHSARTGLKVSPHPRNWDSVKGNYRDKSNGRSCVKCHDHF</sequence>
<gene>
    <name evidence="2" type="ORF">GPICK_12440</name>
</gene>
<dbReference type="EMBL" id="CP009788">
    <property type="protein sequence ID" value="AJE04058.1"/>
    <property type="molecule type" value="Genomic_DNA"/>
</dbReference>
<evidence type="ECO:0000313" key="2">
    <source>
        <dbReference type="EMBL" id="AJE04058.1"/>
    </source>
</evidence>
<reference evidence="2 3" key="1">
    <citation type="journal article" date="2015" name="Genome Announc.">
        <title>Complete Genome of Geobacter pickeringii G13T, a Metal-Reducing Isolate from Sedimentary Kaolin Deposits.</title>
        <authorList>
            <person name="Badalamenti J.P."/>
            <person name="Bond D.R."/>
        </authorList>
    </citation>
    <scope>NUCLEOTIDE SEQUENCE [LARGE SCALE GENOMIC DNA]</scope>
    <source>
        <strain evidence="2 3">G13</strain>
    </source>
</reference>
<name>A0A0B5BB99_9BACT</name>
<dbReference type="STRING" id="345632.GPICK_12440"/>
<evidence type="ECO:0000256" key="1">
    <source>
        <dbReference type="SAM" id="SignalP"/>
    </source>
</evidence>
<dbReference type="Proteomes" id="UP000057609">
    <property type="component" value="Chromosome"/>
</dbReference>
<protein>
    <submittedName>
        <fullName evidence="2">Cytochrome C</fullName>
    </submittedName>
</protein>
<feature type="signal peptide" evidence="1">
    <location>
        <begin position="1"/>
        <end position="23"/>
    </location>
</feature>
<dbReference type="KEGG" id="gpi:GPICK_12440"/>
<dbReference type="SUPFAM" id="SSF48695">
    <property type="entry name" value="Multiheme cytochromes"/>
    <property type="match status" value="1"/>
</dbReference>
<keyword evidence="3" id="KW-1185">Reference proteome</keyword>